<name>A0ABU5E9W3_9PROT</name>
<evidence type="ECO:0000313" key="2">
    <source>
        <dbReference type="Proteomes" id="UP001279642"/>
    </source>
</evidence>
<accession>A0ABU5E9W3</accession>
<reference evidence="1 2" key="1">
    <citation type="journal article" date="2016" name="Antonie Van Leeuwenhoek">
        <title>Dongia soli sp. nov., isolated from soil from Dokdo, Korea.</title>
        <authorList>
            <person name="Kim D.U."/>
            <person name="Lee H."/>
            <person name="Kim H."/>
            <person name="Kim S.G."/>
            <person name="Ka J.O."/>
        </authorList>
    </citation>
    <scope>NUCLEOTIDE SEQUENCE [LARGE SCALE GENOMIC DNA]</scope>
    <source>
        <strain evidence="1 2">D78</strain>
    </source>
</reference>
<keyword evidence="2" id="KW-1185">Reference proteome</keyword>
<dbReference type="RefSeq" id="WP_320507999.1">
    <property type="nucleotide sequence ID" value="NZ_JAXCLW010000002.1"/>
</dbReference>
<protein>
    <submittedName>
        <fullName evidence="1">DUF2336 domain-containing protein</fullName>
    </submittedName>
</protein>
<sequence length="375" mass="41708">MIAIASDVSHLVDLARDNSVGGRSALAIAISSLVDDDARQLTPHELALMNDILKKLIQDVARPIRKSLATKLAASHNAPREIVEILANDDFDIASPILLKSDLLSDASLIEIVHHRSQAHRLAIAMRRSLSIPVSDSLVATGAPDVIRTLLQNHGAEISKSTMAYLVEQSRTVDEFQEPLLRRSELEPELAKRMYTWVSAALRQFIVENFSVDEIGVDLAVAEAAEEAIEGTAWQAEEETASHNLAVELSKKQQLTPALLLQTLRQGEVALFEALLAQLTQLKASSIRKLIYDEGAEGLVIVSRAAHIDRTSFTSIFLLLQRIHPQELAKDAYALRHALDLFDRLKIETAAKVIERWKLNPDFLRSIKRLEQNRR</sequence>
<comment type="caution">
    <text evidence="1">The sequence shown here is derived from an EMBL/GenBank/DDBJ whole genome shotgun (WGS) entry which is preliminary data.</text>
</comment>
<organism evidence="1 2">
    <name type="scientific">Dongia soli</name>
    <dbReference type="NCBI Taxonomy" id="600628"/>
    <lineage>
        <taxon>Bacteria</taxon>
        <taxon>Pseudomonadati</taxon>
        <taxon>Pseudomonadota</taxon>
        <taxon>Alphaproteobacteria</taxon>
        <taxon>Rhodospirillales</taxon>
        <taxon>Dongiaceae</taxon>
        <taxon>Dongia</taxon>
    </lineage>
</organism>
<dbReference type="InterPro" id="IPR019285">
    <property type="entry name" value="DUF2336"/>
</dbReference>
<dbReference type="Proteomes" id="UP001279642">
    <property type="component" value="Unassembled WGS sequence"/>
</dbReference>
<dbReference type="EMBL" id="JAXCLW010000002">
    <property type="protein sequence ID" value="MDY0882941.1"/>
    <property type="molecule type" value="Genomic_DNA"/>
</dbReference>
<dbReference type="Pfam" id="PF10098">
    <property type="entry name" value="DUF2336"/>
    <property type="match status" value="1"/>
</dbReference>
<gene>
    <name evidence="1" type="ORF">SMD27_08800</name>
</gene>
<evidence type="ECO:0000313" key="1">
    <source>
        <dbReference type="EMBL" id="MDY0882941.1"/>
    </source>
</evidence>
<proteinExistence type="predicted"/>